<gene>
    <name evidence="3" type="ORF">HUE88_04825</name>
</gene>
<dbReference type="Pfam" id="PF13387">
    <property type="entry name" value="Lnb_N"/>
    <property type="match status" value="1"/>
</dbReference>
<protein>
    <submittedName>
        <fullName evidence="3">DUF4105 domain-containing protein</fullName>
    </submittedName>
</protein>
<dbReference type="Proteomes" id="UP000593994">
    <property type="component" value="Chromosome"/>
</dbReference>
<reference evidence="3 4" key="1">
    <citation type="submission" date="2020-05" db="EMBL/GenBank/DDBJ databases">
        <title>Sulfurimonas marisnigri, sp. nov., and Sulfurimonas baltica, sp. nov., manganese oxide reducing chemolithoautotrophs of the class Epsilonproteobacteria isolated from the pelagic redoxclines of the Black and Baltic Seas and emended description of the genus Sulfurimonas.</title>
        <authorList>
            <person name="Henkel J.V."/>
            <person name="Laudan C."/>
            <person name="Werner J."/>
            <person name="Neu T."/>
            <person name="Plewe S."/>
            <person name="Sproer C."/>
            <person name="Bunk B."/>
            <person name="Schulz-Vogt H.N."/>
        </authorList>
    </citation>
    <scope>NUCLEOTIDE SEQUENCE [LARGE SCALE GENOMIC DNA]</scope>
    <source>
        <strain evidence="3 4">GD2</strain>
    </source>
</reference>
<feature type="domain" description="DUF7840" evidence="2">
    <location>
        <begin position="267"/>
        <end position="457"/>
    </location>
</feature>
<evidence type="ECO:0000259" key="2">
    <source>
        <dbReference type="Pfam" id="PF25222"/>
    </source>
</evidence>
<evidence type="ECO:0000313" key="4">
    <source>
        <dbReference type="Proteomes" id="UP000593994"/>
    </source>
</evidence>
<name>A0A7S7RP15_9BACT</name>
<proteinExistence type="predicted"/>
<dbReference type="InterPro" id="IPR057162">
    <property type="entry name" value="DUF7840"/>
</dbReference>
<organism evidence="3 4">
    <name type="scientific">Candidatus Sulfurimonas baltica</name>
    <dbReference type="NCBI Taxonomy" id="2740404"/>
    <lineage>
        <taxon>Bacteria</taxon>
        <taxon>Pseudomonadati</taxon>
        <taxon>Campylobacterota</taxon>
        <taxon>Epsilonproteobacteria</taxon>
        <taxon>Campylobacterales</taxon>
        <taxon>Sulfurimonadaceae</taxon>
        <taxon>Sulfurimonas</taxon>
    </lineage>
</organism>
<feature type="domain" description="Lnb N-terminal periplasmic" evidence="1">
    <location>
        <begin position="5"/>
        <end position="162"/>
    </location>
</feature>
<accession>A0A7S7RP15</accession>
<keyword evidence="4" id="KW-1185">Reference proteome</keyword>
<dbReference type="EMBL" id="CP054492">
    <property type="protein sequence ID" value="QOY53010.1"/>
    <property type="molecule type" value="Genomic_DNA"/>
</dbReference>
<dbReference type="KEGG" id="sbal:HUE88_04825"/>
<dbReference type="AlphaFoldDB" id="A0A7S7RP15"/>
<dbReference type="InterPro" id="IPR025178">
    <property type="entry name" value="Lnb_N"/>
</dbReference>
<sequence>MKAPADKIFITYASENVKNPPSMMGHTFLKYSGENHQGRKVNHAVTFYTVLDTVNLLSLAYQNIFSGMPGMFALQPYQHIVKEYTDKENRNVWEFELNLSEYRRKLIYYHIWELKDIDMKYFFTSYNCSTVIYYTLSLVNPKIYDDKKFWVTPLDTVKFLYKYNLIKKSELLPSNEWLIKMLTEHLNDNEIDNIKNIVKHKEYTEISTLDFYSLKLLEAYSTVKYKENDISTDEFKNLKHNIQKAEQEDTNTFDISKYKTPSKIPNERQFGIGYKYINEDDYLKLSFLPASHLLNDYNREYFGESELKIFNLSVLLNKDTIELEELTLYGMKSYIPYDTLTDDLSYQFELAVKKEYSEDMSYVDTVKIDGGIGIDFLLGNDINLFAILNFGLGYNANDNTHVFFNPQVGGMIYEILNMKSLAYYQPLFVNDNKVYDKYVFNHNIFLFKDYKLYFNFEKVCAETEFINYEFGINKLF</sequence>
<evidence type="ECO:0000313" key="3">
    <source>
        <dbReference type="EMBL" id="QOY53010.1"/>
    </source>
</evidence>
<dbReference type="Pfam" id="PF25222">
    <property type="entry name" value="DUF7840"/>
    <property type="match status" value="1"/>
</dbReference>
<evidence type="ECO:0000259" key="1">
    <source>
        <dbReference type="Pfam" id="PF13387"/>
    </source>
</evidence>